<evidence type="ECO:0000313" key="8">
    <source>
        <dbReference type="Proteomes" id="UP000008635"/>
    </source>
</evidence>
<dbReference type="InterPro" id="IPR008949">
    <property type="entry name" value="Isoprenoid_synthase_dom_sf"/>
</dbReference>
<comment type="similarity">
    <text evidence="2 6">Belongs to the FPP/GGPP synthase family.</text>
</comment>
<dbReference type="STRING" id="709986.Deima_1332"/>
<gene>
    <name evidence="7" type="ordered locus">Deima_1332</name>
</gene>
<dbReference type="CDD" id="cd00685">
    <property type="entry name" value="Trans_IPPS_HT"/>
    <property type="match status" value="1"/>
</dbReference>
<dbReference type="PROSITE" id="PS00444">
    <property type="entry name" value="POLYPRENYL_SYNTHASE_2"/>
    <property type="match status" value="1"/>
</dbReference>
<dbReference type="Proteomes" id="UP000008635">
    <property type="component" value="Chromosome"/>
</dbReference>
<reference evidence="7 8" key="1">
    <citation type="journal article" date="2011" name="Stand. Genomic Sci.">
        <title>Complete genome sequence of Deinococcus maricopensis type strain (LB-34).</title>
        <authorList>
            <person name="Pukall R."/>
            <person name="Zeytun A."/>
            <person name="Lucas S."/>
            <person name="Lapidus A."/>
            <person name="Hammon N."/>
            <person name="Deshpande S."/>
            <person name="Nolan M."/>
            <person name="Cheng J.F."/>
            <person name="Pitluck S."/>
            <person name="Liolios K."/>
            <person name="Pagani I."/>
            <person name="Mikhailova N."/>
            <person name="Ivanova N."/>
            <person name="Mavromatis K."/>
            <person name="Pati A."/>
            <person name="Tapia R."/>
            <person name="Han C."/>
            <person name="Goodwin L."/>
            <person name="Chen A."/>
            <person name="Palaniappan K."/>
            <person name="Land M."/>
            <person name="Hauser L."/>
            <person name="Chang Y.J."/>
            <person name="Jeffries C.D."/>
            <person name="Brambilla E.M."/>
            <person name="Rohde M."/>
            <person name="Goker M."/>
            <person name="Detter J.C."/>
            <person name="Woyke T."/>
            <person name="Bristow J."/>
            <person name="Eisen J.A."/>
            <person name="Markowitz V."/>
            <person name="Hugenholtz P."/>
            <person name="Kyrpides N.C."/>
            <person name="Klenk H.P."/>
        </authorList>
    </citation>
    <scope>NUCLEOTIDE SEQUENCE [LARGE SCALE GENOMIC DNA]</scope>
    <source>
        <strain evidence="8">DSM 21211 / LMG 22137 / NRRL B-23946 / LB-34</strain>
    </source>
</reference>
<evidence type="ECO:0000256" key="1">
    <source>
        <dbReference type="ARBA" id="ARBA00001946"/>
    </source>
</evidence>
<sequence>MRPDLLDRVHTLLPAHHARPEIQLLYDMMRDYPARGGKGIRAELLLASARAHGVREGTPAWEQALWLAATVELFQNWVLIHDDIEDDSEERRGQPALHRTHGVPLALNAGDALHAYMWAAVARANVPGAFEEVLQMIHRTAEGQHVDLAWVEHGRWDLTPADYLDMVRLKTAYYTVVVPLRLGALAAGATPSAAFEAAGVALGAAFQIRDDVLNLTADAGVYGKEIGGDLQEGKRTLMVLDWLERAPASERAAFLTYMQQPRAQKSPEDTRRILDWLRTSGAVDRAQAVADEHARTGLALLDAALADAPDRAAALGILAQMQQLATRHA</sequence>
<evidence type="ECO:0000256" key="3">
    <source>
        <dbReference type="ARBA" id="ARBA00022679"/>
    </source>
</evidence>
<reference evidence="8" key="2">
    <citation type="submission" date="2011-01" db="EMBL/GenBank/DDBJ databases">
        <title>The complete genome of Deinococcus maricopensis DSM 21211.</title>
        <authorList>
            <consortium name="US DOE Joint Genome Institute (JGI-PGF)"/>
            <person name="Lucas S."/>
            <person name="Copeland A."/>
            <person name="Lapidus A."/>
            <person name="Goodwin L."/>
            <person name="Pitluck S."/>
            <person name="Kyrpides N."/>
            <person name="Mavromatis K."/>
            <person name="Pagani I."/>
            <person name="Ivanova N."/>
            <person name="Ovchinnikova G."/>
            <person name="Zeytun A."/>
            <person name="Detter J.C."/>
            <person name="Han C."/>
            <person name="Land M."/>
            <person name="Hauser L."/>
            <person name="Markowitz V."/>
            <person name="Cheng J.-F."/>
            <person name="Hugenholtz P."/>
            <person name="Woyke T."/>
            <person name="Wu D."/>
            <person name="Pukall R."/>
            <person name="Gehrich-Schroeter G."/>
            <person name="Brambilla E."/>
            <person name="Klenk H.-P."/>
            <person name="Eisen J.A."/>
        </authorList>
    </citation>
    <scope>NUCLEOTIDE SEQUENCE [LARGE SCALE GENOMIC DNA]</scope>
    <source>
        <strain evidence="8">DSM 21211 / LMG 22137 / NRRL B-23946 / LB-34</strain>
    </source>
</reference>
<keyword evidence="4" id="KW-0479">Metal-binding</keyword>
<dbReference type="SFLD" id="SFLDS00005">
    <property type="entry name" value="Isoprenoid_Synthase_Type_I"/>
    <property type="match status" value="1"/>
</dbReference>
<dbReference type="AlphaFoldDB" id="E8U7E3"/>
<dbReference type="PANTHER" id="PTHR12001">
    <property type="entry name" value="GERANYLGERANYL PYROPHOSPHATE SYNTHASE"/>
    <property type="match status" value="1"/>
</dbReference>
<evidence type="ECO:0000256" key="2">
    <source>
        <dbReference type="ARBA" id="ARBA00006706"/>
    </source>
</evidence>
<dbReference type="InterPro" id="IPR000092">
    <property type="entry name" value="Polyprenyl_synt"/>
</dbReference>
<dbReference type="GO" id="GO:0008299">
    <property type="term" value="P:isoprenoid biosynthetic process"/>
    <property type="evidence" value="ECO:0007669"/>
    <property type="project" value="InterPro"/>
</dbReference>
<dbReference type="InterPro" id="IPR033749">
    <property type="entry name" value="Polyprenyl_synt_CS"/>
</dbReference>
<keyword evidence="5" id="KW-0460">Magnesium</keyword>
<comment type="cofactor">
    <cofactor evidence="1">
        <name>Mg(2+)</name>
        <dbReference type="ChEBI" id="CHEBI:18420"/>
    </cofactor>
</comment>
<proteinExistence type="inferred from homology"/>
<keyword evidence="8" id="KW-1185">Reference proteome</keyword>
<evidence type="ECO:0000256" key="6">
    <source>
        <dbReference type="RuleBase" id="RU004466"/>
    </source>
</evidence>
<dbReference type="OrthoDB" id="9805316at2"/>
<evidence type="ECO:0000313" key="7">
    <source>
        <dbReference type="EMBL" id="ADV66982.1"/>
    </source>
</evidence>
<dbReference type="HOGENOM" id="CLU_014015_2_1_0"/>
<dbReference type="SUPFAM" id="SSF48576">
    <property type="entry name" value="Terpenoid synthases"/>
    <property type="match status" value="1"/>
</dbReference>
<dbReference type="Pfam" id="PF00348">
    <property type="entry name" value="polyprenyl_synt"/>
    <property type="match status" value="1"/>
</dbReference>
<keyword evidence="3 6" id="KW-0808">Transferase</keyword>
<dbReference type="EMBL" id="CP002454">
    <property type="protein sequence ID" value="ADV66982.1"/>
    <property type="molecule type" value="Genomic_DNA"/>
</dbReference>
<dbReference type="RefSeq" id="WP_013556487.1">
    <property type="nucleotide sequence ID" value="NC_014958.1"/>
</dbReference>
<dbReference type="Gene3D" id="1.10.600.10">
    <property type="entry name" value="Farnesyl Diphosphate Synthase"/>
    <property type="match status" value="1"/>
</dbReference>
<dbReference type="PROSITE" id="PS00723">
    <property type="entry name" value="POLYPRENYL_SYNTHASE_1"/>
    <property type="match status" value="1"/>
</dbReference>
<evidence type="ECO:0000256" key="4">
    <source>
        <dbReference type="ARBA" id="ARBA00022723"/>
    </source>
</evidence>
<dbReference type="GO" id="GO:0004337">
    <property type="term" value="F:(2E,6E)-farnesyl diphosphate synthase activity"/>
    <property type="evidence" value="ECO:0007669"/>
    <property type="project" value="UniProtKB-EC"/>
</dbReference>
<dbReference type="KEGG" id="dmr:Deima_1332"/>
<dbReference type="eggNOG" id="COG0142">
    <property type="taxonomic scope" value="Bacteria"/>
</dbReference>
<dbReference type="EC" id="2.5.1.10" evidence="7"/>
<protein>
    <submittedName>
        <fullName evidence="7">Geranyltranstransferase</fullName>
        <ecNumber evidence="7">2.5.1.10</ecNumber>
    </submittedName>
</protein>
<organism evidence="7 8">
    <name type="scientific">Deinococcus maricopensis (strain DSM 21211 / LMG 22137 / NRRL B-23946 / LB-34)</name>
    <dbReference type="NCBI Taxonomy" id="709986"/>
    <lineage>
        <taxon>Bacteria</taxon>
        <taxon>Thermotogati</taxon>
        <taxon>Deinococcota</taxon>
        <taxon>Deinococci</taxon>
        <taxon>Deinococcales</taxon>
        <taxon>Deinococcaceae</taxon>
        <taxon>Deinococcus</taxon>
    </lineage>
</organism>
<accession>E8U7E3</accession>
<dbReference type="SFLD" id="SFLDG01017">
    <property type="entry name" value="Polyprenyl_Transferase_Like"/>
    <property type="match status" value="1"/>
</dbReference>
<dbReference type="PANTHER" id="PTHR12001:SF85">
    <property type="entry name" value="SHORT CHAIN ISOPRENYL DIPHOSPHATE SYNTHASE"/>
    <property type="match status" value="1"/>
</dbReference>
<dbReference type="GO" id="GO:0046872">
    <property type="term" value="F:metal ion binding"/>
    <property type="evidence" value="ECO:0007669"/>
    <property type="project" value="UniProtKB-KW"/>
</dbReference>
<evidence type="ECO:0000256" key="5">
    <source>
        <dbReference type="ARBA" id="ARBA00022842"/>
    </source>
</evidence>
<name>E8U7E3_DEIML</name>